<name>A0A1B7JY43_9ENTR</name>
<dbReference type="Pfam" id="PF01047">
    <property type="entry name" value="MarR"/>
    <property type="match status" value="1"/>
</dbReference>
<dbReference type="NCBIfam" id="NF008565">
    <property type="entry name" value="PRK11512.1"/>
    <property type="match status" value="1"/>
</dbReference>
<keyword evidence="3" id="KW-0804">Transcription</keyword>
<keyword evidence="2" id="KW-0238">DNA-binding</keyword>
<sequence>MNSTSDLFNEMIPLGHLIHLVNQKKDRLLNEHLSPEDITASQFRVLCSIRCKGSITPVELKKTLSVDLGALTRMLDRLLCRGWIARLPNPSDKRGVLIQLTPEGAAICEQCHLLVGQNLHQELTKNLTANEVATLELLLKKILP</sequence>
<dbReference type="PRINTS" id="PR00598">
    <property type="entry name" value="HTHMARR"/>
</dbReference>
<dbReference type="InterPro" id="IPR036390">
    <property type="entry name" value="WH_DNA-bd_sf"/>
</dbReference>
<dbReference type="PATRIC" id="fig|1354264.4.peg.2372"/>
<dbReference type="Proteomes" id="UP000078386">
    <property type="component" value="Unassembled WGS sequence"/>
</dbReference>
<keyword evidence="1" id="KW-0805">Transcription regulation</keyword>
<reference evidence="5 6" key="1">
    <citation type="submission" date="2016-04" db="EMBL/GenBank/DDBJ databases">
        <title>ATOL: Assembling a taxonomically balanced genome-scale reconstruction of the evolutionary history of the Enterobacteriaceae.</title>
        <authorList>
            <person name="Plunkett G.III."/>
            <person name="Neeno-Eckwall E.C."/>
            <person name="Glasner J.D."/>
            <person name="Perna N.T."/>
        </authorList>
    </citation>
    <scope>NUCLEOTIDE SEQUENCE [LARGE SCALE GENOMIC DNA]</scope>
    <source>
        <strain evidence="5 6">ATCC 51603</strain>
    </source>
</reference>
<comment type="caution">
    <text evidence="5">The sequence shown here is derived from an EMBL/GenBank/DDBJ whole genome shotgun (WGS) entry which is preliminary data.</text>
</comment>
<dbReference type="SMART" id="SM00347">
    <property type="entry name" value="HTH_MARR"/>
    <property type="match status" value="1"/>
</dbReference>
<dbReference type="InterPro" id="IPR039422">
    <property type="entry name" value="MarR/SlyA-like"/>
</dbReference>
<dbReference type="PROSITE" id="PS50995">
    <property type="entry name" value="HTH_MARR_2"/>
    <property type="match status" value="1"/>
</dbReference>
<dbReference type="PANTHER" id="PTHR33164">
    <property type="entry name" value="TRANSCRIPTIONAL REGULATOR, MARR FAMILY"/>
    <property type="match status" value="1"/>
</dbReference>
<dbReference type="InterPro" id="IPR023187">
    <property type="entry name" value="Tscrpt_reg_MarR-type_CS"/>
</dbReference>
<dbReference type="PROSITE" id="PS01117">
    <property type="entry name" value="HTH_MARR_1"/>
    <property type="match status" value="1"/>
</dbReference>
<dbReference type="AlphaFoldDB" id="A0A1B7JY43"/>
<evidence type="ECO:0000259" key="4">
    <source>
        <dbReference type="PROSITE" id="PS50995"/>
    </source>
</evidence>
<evidence type="ECO:0000256" key="1">
    <source>
        <dbReference type="ARBA" id="ARBA00023015"/>
    </source>
</evidence>
<keyword evidence="6" id="KW-1185">Reference proteome</keyword>
<organism evidence="5 6">
    <name type="scientific">Kluyvera georgiana ATCC 51603</name>
    <dbReference type="NCBI Taxonomy" id="1354264"/>
    <lineage>
        <taxon>Bacteria</taxon>
        <taxon>Pseudomonadati</taxon>
        <taxon>Pseudomonadota</taxon>
        <taxon>Gammaproteobacteria</taxon>
        <taxon>Enterobacterales</taxon>
        <taxon>Enterobacteriaceae</taxon>
        <taxon>Kluyvera</taxon>
    </lineage>
</organism>
<feature type="domain" description="HTH marR-type" evidence="4">
    <location>
        <begin position="11"/>
        <end position="144"/>
    </location>
</feature>
<dbReference type="GO" id="GO:0003700">
    <property type="term" value="F:DNA-binding transcription factor activity"/>
    <property type="evidence" value="ECO:0007669"/>
    <property type="project" value="InterPro"/>
</dbReference>
<evidence type="ECO:0000313" key="5">
    <source>
        <dbReference type="EMBL" id="OAT52819.1"/>
    </source>
</evidence>
<evidence type="ECO:0000313" key="6">
    <source>
        <dbReference type="Proteomes" id="UP000078386"/>
    </source>
</evidence>
<dbReference type="SUPFAM" id="SSF46785">
    <property type="entry name" value="Winged helix' DNA-binding domain"/>
    <property type="match status" value="1"/>
</dbReference>
<dbReference type="GO" id="GO:0006950">
    <property type="term" value="P:response to stress"/>
    <property type="evidence" value="ECO:0007669"/>
    <property type="project" value="TreeGrafter"/>
</dbReference>
<dbReference type="RefSeq" id="WP_064545351.1">
    <property type="nucleotide sequence ID" value="NZ_LXEU01000047.1"/>
</dbReference>
<dbReference type="InterPro" id="IPR000835">
    <property type="entry name" value="HTH_MarR-typ"/>
</dbReference>
<dbReference type="InterPro" id="IPR036388">
    <property type="entry name" value="WH-like_DNA-bd_sf"/>
</dbReference>
<proteinExistence type="predicted"/>
<evidence type="ECO:0000256" key="2">
    <source>
        <dbReference type="ARBA" id="ARBA00023125"/>
    </source>
</evidence>
<gene>
    <name evidence="5" type="ORF">M989_02283</name>
</gene>
<accession>A0A1B7JY43</accession>
<dbReference type="PANTHER" id="PTHR33164:SF87">
    <property type="entry name" value="MULTIPLE ANTIBIOTIC RESISTANCE PROTEIN MARR"/>
    <property type="match status" value="1"/>
</dbReference>
<dbReference type="GO" id="GO:0003677">
    <property type="term" value="F:DNA binding"/>
    <property type="evidence" value="ECO:0007669"/>
    <property type="project" value="UniProtKB-KW"/>
</dbReference>
<dbReference type="Gene3D" id="1.10.10.10">
    <property type="entry name" value="Winged helix-like DNA-binding domain superfamily/Winged helix DNA-binding domain"/>
    <property type="match status" value="1"/>
</dbReference>
<dbReference type="EMBL" id="LXEU01000047">
    <property type="protein sequence ID" value="OAT52819.1"/>
    <property type="molecule type" value="Genomic_DNA"/>
</dbReference>
<protein>
    <submittedName>
        <fullName evidence="5">Multiple antibiotic resistance protein</fullName>
    </submittedName>
</protein>
<evidence type="ECO:0000256" key="3">
    <source>
        <dbReference type="ARBA" id="ARBA00023163"/>
    </source>
</evidence>